<organism evidence="2">
    <name type="scientific">human gut metagenome</name>
    <dbReference type="NCBI Taxonomy" id="408170"/>
    <lineage>
        <taxon>unclassified sequences</taxon>
        <taxon>metagenomes</taxon>
        <taxon>organismal metagenomes</taxon>
    </lineage>
</organism>
<keyword evidence="1" id="KW-0472">Membrane</keyword>
<dbReference type="EMBL" id="AJWY01007022">
    <property type="protein sequence ID" value="EKC65214.1"/>
    <property type="molecule type" value="Genomic_DNA"/>
</dbReference>
<gene>
    <name evidence="2" type="ORF">LEA_10445</name>
</gene>
<name>K1TCQ6_9ZZZZ</name>
<accession>K1TCQ6</accession>
<evidence type="ECO:0000256" key="1">
    <source>
        <dbReference type="SAM" id="Phobius"/>
    </source>
</evidence>
<keyword evidence="2" id="KW-0378">Hydrolase</keyword>
<keyword evidence="1" id="KW-0812">Transmembrane</keyword>
<feature type="transmembrane region" description="Helical" evidence="1">
    <location>
        <begin position="12"/>
        <end position="33"/>
    </location>
</feature>
<evidence type="ECO:0000313" key="2">
    <source>
        <dbReference type="EMBL" id="EKC65214.1"/>
    </source>
</evidence>
<reference evidence="2" key="1">
    <citation type="journal article" date="2013" name="Environ. Microbiol.">
        <title>Microbiota from the distal guts of lean and obese adolescents exhibit partial functional redundancy besides clear differences in community structure.</title>
        <authorList>
            <person name="Ferrer M."/>
            <person name="Ruiz A."/>
            <person name="Lanza F."/>
            <person name="Haange S.B."/>
            <person name="Oberbach A."/>
            <person name="Till H."/>
            <person name="Bargiela R."/>
            <person name="Campoy C."/>
            <person name="Segura M.T."/>
            <person name="Richter M."/>
            <person name="von Bergen M."/>
            <person name="Seifert J."/>
            <person name="Suarez A."/>
        </authorList>
    </citation>
    <scope>NUCLEOTIDE SEQUENCE</scope>
</reference>
<proteinExistence type="predicted"/>
<keyword evidence="2" id="KW-0255">Endonuclease</keyword>
<comment type="caution">
    <text evidence="2">The sequence shown here is derived from an EMBL/GenBank/DDBJ whole genome shotgun (WGS) entry which is preliminary data.</text>
</comment>
<protein>
    <submittedName>
        <fullName evidence="2">AP endonuclease domain protein</fullName>
    </submittedName>
</protein>
<dbReference type="AlphaFoldDB" id="K1TCQ6"/>
<sequence>MFKGFKEFTYKMVAGANVATIIIMLLVGFSDFFQPEKFAALANLGLLFPVFL</sequence>
<keyword evidence="2" id="KW-0540">Nuclease</keyword>
<dbReference type="GO" id="GO:0004519">
    <property type="term" value="F:endonuclease activity"/>
    <property type="evidence" value="ECO:0007669"/>
    <property type="project" value="UniProtKB-KW"/>
</dbReference>
<keyword evidence="1" id="KW-1133">Transmembrane helix</keyword>